<dbReference type="Pfam" id="PF04565">
    <property type="entry name" value="RNA_pol_Rpb2_3"/>
    <property type="match status" value="1"/>
</dbReference>
<keyword evidence="7" id="KW-0539">Nucleus</keyword>
<dbReference type="SUPFAM" id="SSF64484">
    <property type="entry name" value="beta and beta-prime subunits of DNA dependent RNA-polymerase"/>
    <property type="match status" value="1"/>
</dbReference>
<evidence type="ECO:0000256" key="2">
    <source>
        <dbReference type="ARBA" id="ARBA00006835"/>
    </source>
</evidence>
<feature type="domain" description="RNA polymerase Rpb2" evidence="12">
    <location>
        <begin position="626"/>
        <end position="734"/>
    </location>
</feature>
<dbReference type="Gene3D" id="3.90.1100.10">
    <property type="match status" value="1"/>
</dbReference>
<feature type="region of interest" description="Disordered" evidence="10">
    <location>
        <begin position="360"/>
        <end position="382"/>
    </location>
</feature>
<dbReference type="Pfam" id="PF06883">
    <property type="entry name" value="RNA_pol_Rpa2_4"/>
    <property type="match status" value="1"/>
</dbReference>
<evidence type="ECO:0000259" key="12">
    <source>
        <dbReference type="Pfam" id="PF04560"/>
    </source>
</evidence>
<reference evidence="15 16" key="1">
    <citation type="journal article" date="2023" name="Commun. Biol.">
        <title>Genome analysis of Parmales, the sister group of diatoms, reveals the evolutionary specialization of diatoms from phago-mixotrophs to photoautotrophs.</title>
        <authorList>
            <person name="Ban H."/>
            <person name="Sato S."/>
            <person name="Yoshikawa S."/>
            <person name="Yamada K."/>
            <person name="Nakamura Y."/>
            <person name="Ichinomiya M."/>
            <person name="Sato N."/>
            <person name="Blanc-Mathieu R."/>
            <person name="Endo H."/>
            <person name="Kuwata A."/>
            <person name="Ogata H."/>
        </authorList>
    </citation>
    <scope>NUCLEOTIDE SEQUENCE [LARGE SCALE GENOMIC DNA]</scope>
</reference>
<evidence type="ECO:0000259" key="14">
    <source>
        <dbReference type="Pfam" id="PF06883"/>
    </source>
</evidence>
<sequence length="736" mass="80447">MASGNVVSSSGLDLMQVSGYTIVAERLNFLRYISHYRSVHRGQFFMTMKTTTVRKLLPDSWGFLCPVHTPDGGPCGLLNHMAVMCETQCAPLPAAAVAKLDSQLVALGVIPAGAGGSYADGAEALPYNYLTVCVDGRVVGGCSVSECKRIAADLRVMKVNHEIPPTTEVAFFPPMPNGSGPFPGLFLSTGMSRTIRPVKHIESGKVEYIGPMEQPFMDIACLPDDVRAGVTTHQELDATNMLSLIASMTPFSDYNQSPRNMYQCQMGKQTMGTPAHALPHRTDNKMYRIQNPQAPIVQTQRHGEYNMDDYPNGCNAVVAVLSYTGFDMEDAMILNKSSYERGFGHASVYKTKTVDLKEEASHSGGGKFRFSNVKKPKPDADGDGENELIADTIGVDGLPQVGQWVSEGDPLYTYVDDLTGKEKIGRHKEMEKACVQHVRLLGPEPGAGKGKDEGLERLSVTLRIPRNPVIGDKFSSRHGQKGVMSILWPSVDMPFSESGISPDIIINPHAFPSRMTIGMLIESMAGKSGALHGKFQDATPFQFHENGDKLAVDHFGEQLQEAGYSYYGSEPLYSGVSGQCMHADLYIGVVLYQRLRHMVSDKYQVRATGAVNQLTRQPIKGRKKGGGIRLGEMERDALLSHGTAFLLHDRLMNCSDKHIGYCCGRCGGVLSPQTKRETTLSAGTSSSRMKLVMTCIEVGCRDLPEMVEPVALPYVFKYLSFELAGMGIKMQVELKQ</sequence>
<dbReference type="InterPro" id="IPR007120">
    <property type="entry name" value="DNA-dir_RNAP_su2_dom"/>
</dbReference>
<comment type="similarity">
    <text evidence="2 8">Belongs to the RNA polymerase beta chain family.</text>
</comment>
<evidence type="ECO:0000259" key="11">
    <source>
        <dbReference type="Pfam" id="PF00562"/>
    </source>
</evidence>
<feature type="domain" description="RNA polymerase Rpb2" evidence="13">
    <location>
        <begin position="23"/>
        <end position="86"/>
    </location>
</feature>
<gene>
    <name evidence="15" type="ORF">TeGR_g9753</name>
</gene>
<evidence type="ECO:0000256" key="10">
    <source>
        <dbReference type="SAM" id="MobiDB-lite"/>
    </source>
</evidence>
<feature type="domain" description="DNA-directed RNA polymerase subunit 2 hybrid-binding" evidence="11">
    <location>
        <begin position="245"/>
        <end position="624"/>
    </location>
</feature>
<dbReference type="Pfam" id="PF04560">
    <property type="entry name" value="RNA_pol_Rpb2_7"/>
    <property type="match status" value="1"/>
</dbReference>
<dbReference type="CDD" id="cd00653">
    <property type="entry name" value="RNA_pol_B_RPB2"/>
    <property type="match status" value="1"/>
</dbReference>
<evidence type="ECO:0000256" key="8">
    <source>
        <dbReference type="RuleBase" id="RU000434"/>
    </source>
</evidence>
<dbReference type="PROSITE" id="PS01166">
    <property type="entry name" value="RNA_POL_BETA"/>
    <property type="match status" value="1"/>
</dbReference>
<evidence type="ECO:0000256" key="9">
    <source>
        <dbReference type="RuleBase" id="RU363031"/>
    </source>
</evidence>
<dbReference type="InterPro" id="IPR037033">
    <property type="entry name" value="DNA-dir_RNAP_su2_hyb_sf"/>
</dbReference>
<keyword evidence="3 9" id="KW-0240">DNA-directed RNA polymerase</keyword>
<dbReference type="Pfam" id="PF00562">
    <property type="entry name" value="RNA_pol_Rpb2_6"/>
    <property type="match status" value="1"/>
</dbReference>
<feature type="domain" description="DNA-directed RNA polymerase I subunit RPA2" evidence="14">
    <location>
        <begin position="139"/>
        <end position="196"/>
    </location>
</feature>
<evidence type="ECO:0000256" key="6">
    <source>
        <dbReference type="ARBA" id="ARBA00023163"/>
    </source>
</evidence>
<dbReference type="EC" id="2.7.7.6" evidence="9"/>
<accession>A0ABQ6MES4</accession>
<keyword evidence="16" id="KW-1185">Reference proteome</keyword>
<evidence type="ECO:0000256" key="7">
    <source>
        <dbReference type="ARBA" id="ARBA00023242"/>
    </source>
</evidence>
<comment type="catalytic activity">
    <reaction evidence="9">
        <text>RNA(n) + a ribonucleoside 5'-triphosphate = RNA(n+1) + diphosphate</text>
        <dbReference type="Rhea" id="RHEA:21248"/>
        <dbReference type="Rhea" id="RHEA-COMP:14527"/>
        <dbReference type="Rhea" id="RHEA-COMP:17342"/>
        <dbReference type="ChEBI" id="CHEBI:33019"/>
        <dbReference type="ChEBI" id="CHEBI:61557"/>
        <dbReference type="ChEBI" id="CHEBI:140395"/>
        <dbReference type="EC" id="2.7.7.6"/>
    </reaction>
</comment>
<keyword evidence="6 9" id="KW-0804">Transcription</keyword>
<dbReference type="InterPro" id="IPR014724">
    <property type="entry name" value="RNA_pol_RPB2_OB-fold"/>
</dbReference>
<dbReference type="Proteomes" id="UP001165060">
    <property type="component" value="Unassembled WGS sequence"/>
</dbReference>
<organism evidence="15 16">
    <name type="scientific">Tetraparma gracilis</name>
    <dbReference type="NCBI Taxonomy" id="2962635"/>
    <lineage>
        <taxon>Eukaryota</taxon>
        <taxon>Sar</taxon>
        <taxon>Stramenopiles</taxon>
        <taxon>Ochrophyta</taxon>
        <taxon>Bolidophyceae</taxon>
        <taxon>Parmales</taxon>
        <taxon>Triparmaceae</taxon>
        <taxon>Tetraparma</taxon>
    </lineage>
</organism>
<dbReference type="EMBL" id="BRYB01000181">
    <property type="protein sequence ID" value="GMI24739.1"/>
    <property type="molecule type" value="Genomic_DNA"/>
</dbReference>
<dbReference type="InterPro" id="IPR015712">
    <property type="entry name" value="DNA-dir_RNA_pol_su2"/>
</dbReference>
<dbReference type="InterPro" id="IPR007121">
    <property type="entry name" value="RNA_pol_bsu_CS"/>
</dbReference>
<evidence type="ECO:0000256" key="3">
    <source>
        <dbReference type="ARBA" id="ARBA00022478"/>
    </source>
</evidence>
<dbReference type="InterPro" id="IPR007645">
    <property type="entry name" value="RNA_pol_Rpb2_3"/>
</dbReference>
<comment type="function">
    <text evidence="9">DNA-dependent RNA polymerase catalyzes the transcription of DNA into RNA using the four ribonucleoside triphosphates as substrates.</text>
</comment>
<dbReference type="InterPro" id="IPR009674">
    <property type="entry name" value="Rpa2_dom_4"/>
</dbReference>
<dbReference type="Gene3D" id="2.40.50.150">
    <property type="match status" value="1"/>
</dbReference>
<dbReference type="InterPro" id="IPR007641">
    <property type="entry name" value="RNA_pol_Rpb2_7"/>
</dbReference>
<evidence type="ECO:0000313" key="15">
    <source>
        <dbReference type="EMBL" id="GMI24739.1"/>
    </source>
</evidence>
<comment type="caution">
    <text evidence="15">The sequence shown here is derived from an EMBL/GenBank/DDBJ whole genome shotgun (WGS) entry which is preliminary data.</text>
</comment>
<name>A0ABQ6MES4_9STRA</name>
<dbReference type="PANTHER" id="PTHR20856">
    <property type="entry name" value="DNA-DIRECTED RNA POLYMERASE I SUBUNIT 2"/>
    <property type="match status" value="1"/>
</dbReference>
<keyword evidence="5 9" id="KW-0548">Nucleotidyltransferase</keyword>
<evidence type="ECO:0000259" key="13">
    <source>
        <dbReference type="Pfam" id="PF04565"/>
    </source>
</evidence>
<comment type="subcellular location">
    <subcellularLocation>
        <location evidence="1">Nucleus</location>
    </subcellularLocation>
</comment>
<evidence type="ECO:0000313" key="16">
    <source>
        <dbReference type="Proteomes" id="UP001165060"/>
    </source>
</evidence>
<dbReference type="Gene3D" id="2.40.270.10">
    <property type="entry name" value="DNA-directed RNA polymerase, subunit 2, domain 6"/>
    <property type="match status" value="1"/>
</dbReference>
<evidence type="ECO:0000256" key="1">
    <source>
        <dbReference type="ARBA" id="ARBA00004123"/>
    </source>
</evidence>
<evidence type="ECO:0000256" key="5">
    <source>
        <dbReference type="ARBA" id="ARBA00022695"/>
    </source>
</evidence>
<protein>
    <recommendedName>
        <fullName evidence="9">DNA-directed RNA polymerase subunit beta</fullName>
        <ecNumber evidence="9">2.7.7.6</ecNumber>
    </recommendedName>
</protein>
<proteinExistence type="inferred from homology"/>
<dbReference type="Gene3D" id="3.90.1800.10">
    <property type="entry name" value="RNA polymerase alpha subunit dimerisation domain"/>
    <property type="match status" value="1"/>
</dbReference>
<evidence type="ECO:0000256" key="4">
    <source>
        <dbReference type="ARBA" id="ARBA00022679"/>
    </source>
</evidence>
<keyword evidence="4 9" id="KW-0808">Transferase</keyword>